<sequence length="237" mass="26736">MNSLQLSNRLKIVASYLPKKANFADIGSDHAYLPCYVCLHDEEATAIAGEVNEGPFQSARKEVRQQGLSDRIEVRKGNGLAVIEEKEVSQLTIAGMGATLIATILEEGKRKLTGVHRIIVQPNINAIVLRKWFLENGYELVSEDVIEEEGHFYEVLVADKGASSNPYGVEDMEKELYLGPFLLRDCSEPFIQKWTQEKNKLTRVIGEMKKASQPDQVKINEFTRQLQWIEEVIGNET</sequence>
<evidence type="ECO:0000313" key="2">
    <source>
        <dbReference type="Proteomes" id="UP001589836"/>
    </source>
</evidence>
<dbReference type="PIRSF" id="PIRSF018637">
    <property type="entry name" value="TrmK"/>
    <property type="match status" value="1"/>
</dbReference>
<organism evidence="1 2">
    <name type="scientific">Pontibacillus salicampi</name>
    <dbReference type="NCBI Taxonomy" id="1449801"/>
    <lineage>
        <taxon>Bacteria</taxon>
        <taxon>Bacillati</taxon>
        <taxon>Bacillota</taxon>
        <taxon>Bacilli</taxon>
        <taxon>Bacillales</taxon>
        <taxon>Bacillaceae</taxon>
        <taxon>Pontibacillus</taxon>
    </lineage>
</organism>
<proteinExistence type="predicted"/>
<dbReference type="SUPFAM" id="SSF53335">
    <property type="entry name" value="S-adenosyl-L-methionine-dependent methyltransferases"/>
    <property type="match status" value="1"/>
</dbReference>
<dbReference type="InterPro" id="IPR029063">
    <property type="entry name" value="SAM-dependent_MTases_sf"/>
</dbReference>
<reference evidence="1 2" key="1">
    <citation type="submission" date="2024-09" db="EMBL/GenBank/DDBJ databases">
        <authorList>
            <person name="Sun Q."/>
            <person name="Mori K."/>
        </authorList>
    </citation>
    <scope>NUCLEOTIDE SEQUENCE [LARGE SCALE GENOMIC DNA]</scope>
    <source>
        <strain evidence="1 2">NCAIM B.02529</strain>
    </source>
</reference>
<dbReference type="Gene3D" id="3.40.50.150">
    <property type="entry name" value="Vaccinia Virus protein VP39"/>
    <property type="match status" value="1"/>
</dbReference>
<dbReference type="EMBL" id="JBHLTP010000003">
    <property type="protein sequence ID" value="MFC0522581.1"/>
    <property type="molecule type" value="Genomic_DNA"/>
</dbReference>
<dbReference type="Proteomes" id="UP001589836">
    <property type="component" value="Unassembled WGS sequence"/>
</dbReference>
<dbReference type="PANTHER" id="PTHR38451:SF1">
    <property type="entry name" value="TRNA (ADENINE(22)-N(1))-METHYLTRANSFERASE"/>
    <property type="match status" value="1"/>
</dbReference>
<protein>
    <submittedName>
        <fullName evidence="1">tRNA (Adenine(22)-N(1))-methyltransferase TrmK</fullName>
    </submittedName>
</protein>
<name>A0ABV6LJL5_9BACI</name>
<dbReference type="PANTHER" id="PTHR38451">
    <property type="entry name" value="TRNA (ADENINE(22)-N(1))-METHYLTRANSFERASE"/>
    <property type="match status" value="1"/>
</dbReference>
<dbReference type="RefSeq" id="WP_377345106.1">
    <property type="nucleotide sequence ID" value="NZ_JBHLTP010000003.1"/>
</dbReference>
<dbReference type="Gene3D" id="1.10.287.1890">
    <property type="match status" value="1"/>
</dbReference>
<evidence type="ECO:0000313" key="1">
    <source>
        <dbReference type="EMBL" id="MFC0522581.1"/>
    </source>
</evidence>
<dbReference type="InterPro" id="IPR006901">
    <property type="entry name" value="TrmK"/>
</dbReference>
<dbReference type="Pfam" id="PF04816">
    <property type="entry name" value="TrmK"/>
    <property type="match status" value="1"/>
</dbReference>
<keyword evidence="2" id="KW-1185">Reference proteome</keyword>
<gene>
    <name evidence="1" type="ORF">ACFFGV_03110</name>
</gene>
<comment type="caution">
    <text evidence="1">The sequence shown here is derived from an EMBL/GenBank/DDBJ whole genome shotgun (WGS) entry which is preliminary data.</text>
</comment>
<accession>A0ABV6LJL5</accession>